<keyword evidence="1" id="KW-1185">Reference proteome</keyword>
<sequence>ITDFTIKKPTEPWIPGSSVCRIEECSQKDIKLLSLYPPMLAFHMDADIGKTKTQALIHTGAQCSVISSCLVQCSLGIDYDSLETLAQIKFADGAIVVALG</sequence>
<evidence type="ECO:0000313" key="1">
    <source>
        <dbReference type="Proteomes" id="UP000887565"/>
    </source>
</evidence>
<dbReference type="WBParaSite" id="nRc.2.0.1.t34660-RA">
    <property type="protein sequence ID" value="nRc.2.0.1.t34660-RA"/>
    <property type="gene ID" value="nRc.2.0.1.g34660"/>
</dbReference>
<organism evidence="1 2">
    <name type="scientific">Romanomermis culicivorax</name>
    <name type="common">Nematode worm</name>
    <dbReference type="NCBI Taxonomy" id="13658"/>
    <lineage>
        <taxon>Eukaryota</taxon>
        <taxon>Metazoa</taxon>
        <taxon>Ecdysozoa</taxon>
        <taxon>Nematoda</taxon>
        <taxon>Enoplea</taxon>
        <taxon>Dorylaimia</taxon>
        <taxon>Mermithida</taxon>
        <taxon>Mermithoidea</taxon>
        <taxon>Mermithidae</taxon>
        <taxon>Romanomermis</taxon>
    </lineage>
</organism>
<evidence type="ECO:0000313" key="2">
    <source>
        <dbReference type="WBParaSite" id="nRc.2.0.1.t34660-RA"/>
    </source>
</evidence>
<reference evidence="2" key="1">
    <citation type="submission" date="2022-11" db="UniProtKB">
        <authorList>
            <consortium name="WormBaseParasite"/>
        </authorList>
    </citation>
    <scope>IDENTIFICATION</scope>
</reference>
<accession>A0A915K909</accession>
<proteinExistence type="predicted"/>
<name>A0A915K909_ROMCU</name>
<dbReference type="AlphaFoldDB" id="A0A915K909"/>
<dbReference type="Proteomes" id="UP000887565">
    <property type="component" value="Unplaced"/>
</dbReference>
<protein>
    <submittedName>
        <fullName evidence="2">Peptidase A2 domain-containing protein</fullName>
    </submittedName>
</protein>